<protein>
    <submittedName>
        <fullName evidence="2">Uncharacterized protein</fullName>
    </submittedName>
</protein>
<feature type="transmembrane region" description="Helical" evidence="1">
    <location>
        <begin position="22"/>
        <end position="40"/>
    </location>
</feature>
<evidence type="ECO:0000313" key="3">
    <source>
        <dbReference type="Proteomes" id="UP000078492"/>
    </source>
</evidence>
<gene>
    <name evidence="2" type="ORF">ALC57_13727</name>
</gene>
<keyword evidence="1" id="KW-0812">Transmembrane</keyword>
<evidence type="ECO:0000256" key="1">
    <source>
        <dbReference type="SAM" id="Phobius"/>
    </source>
</evidence>
<proteinExistence type="predicted"/>
<dbReference type="Proteomes" id="UP000078492">
    <property type="component" value="Unassembled WGS sequence"/>
</dbReference>
<evidence type="ECO:0000313" key="2">
    <source>
        <dbReference type="EMBL" id="KYN14142.1"/>
    </source>
</evidence>
<dbReference type="EMBL" id="KQ980724">
    <property type="protein sequence ID" value="KYN14142.1"/>
    <property type="molecule type" value="Genomic_DNA"/>
</dbReference>
<dbReference type="AlphaFoldDB" id="A0A195DMT6"/>
<reference evidence="2 3" key="1">
    <citation type="submission" date="2015-09" db="EMBL/GenBank/DDBJ databases">
        <title>Trachymyrmex cornetzi WGS genome.</title>
        <authorList>
            <person name="Nygaard S."/>
            <person name="Hu H."/>
            <person name="Boomsma J."/>
            <person name="Zhang G."/>
        </authorList>
    </citation>
    <scope>NUCLEOTIDE SEQUENCE [LARGE SCALE GENOMIC DNA]</scope>
    <source>
        <strain evidence="2">Tcor2-1</strain>
        <tissue evidence="2">Whole body</tissue>
    </source>
</reference>
<accession>A0A195DMT6</accession>
<organism evidence="2 3">
    <name type="scientific">Trachymyrmex cornetzi</name>
    <dbReference type="NCBI Taxonomy" id="471704"/>
    <lineage>
        <taxon>Eukaryota</taxon>
        <taxon>Metazoa</taxon>
        <taxon>Ecdysozoa</taxon>
        <taxon>Arthropoda</taxon>
        <taxon>Hexapoda</taxon>
        <taxon>Insecta</taxon>
        <taxon>Pterygota</taxon>
        <taxon>Neoptera</taxon>
        <taxon>Endopterygota</taxon>
        <taxon>Hymenoptera</taxon>
        <taxon>Apocrita</taxon>
        <taxon>Aculeata</taxon>
        <taxon>Formicoidea</taxon>
        <taxon>Formicidae</taxon>
        <taxon>Myrmicinae</taxon>
        <taxon>Trachymyrmex</taxon>
    </lineage>
</organism>
<name>A0A195DMT6_9HYME</name>
<keyword evidence="1" id="KW-1133">Transmembrane helix</keyword>
<keyword evidence="1" id="KW-0472">Membrane</keyword>
<keyword evidence="3" id="KW-1185">Reference proteome</keyword>
<sequence length="80" mass="9150">MSPIYGYGSGVCRALPSIHPPYLAYLCLSFSSFPLVKILFPIQMYPSTLKIMINMLQQLIFNHYQNLSKTLSIRRLVPVD</sequence>